<organism evidence="2 3">
    <name type="scientific">Phellinidium pouzarii</name>
    <dbReference type="NCBI Taxonomy" id="167371"/>
    <lineage>
        <taxon>Eukaryota</taxon>
        <taxon>Fungi</taxon>
        <taxon>Dikarya</taxon>
        <taxon>Basidiomycota</taxon>
        <taxon>Agaricomycotina</taxon>
        <taxon>Agaricomycetes</taxon>
        <taxon>Hymenochaetales</taxon>
        <taxon>Hymenochaetaceae</taxon>
        <taxon>Phellinidium</taxon>
    </lineage>
</organism>
<feature type="compositionally biased region" description="Pro residues" evidence="1">
    <location>
        <begin position="601"/>
        <end position="618"/>
    </location>
</feature>
<comment type="caution">
    <text evidence="2">The sequence shown here is derived from an EMBL/GenBank/DDBJ whole genome shotgun (WGS) entry which is preliminary data.</text>
</comment>
<feature type="compositionally biased region" description="Polar residues" evidence="1">
    <location>
        <begin position="351"/>
        <end position="362"/>
    </location>
</feature>
<feature type="region of interest" description="Disordered" evidence="1">
    <location>
        <begin position="441"/>
        <end position="487"/>
    </location>
</feature>
<feature type="region of interest" description="Disordered" evidence="1">
    <location>
        <begin position="541"/>
        <end position="560"/>
    </location>
</feature>
<evidence type="ECO:0000313" key="2">
    <source>
        <dbReference type="EMBL" id="THH03225.1"/>
    </source>
</evidence>
<feature type="region of interest" description="Disordered" evidence="1">
    <location>
        <begin position="255"/>
        <end position="292"/>
    </location>
</feature>
<feature type="compositionally biased region" description="Polar residues" evidence="1">
    <location>
        <begin position="255"/>
        <end position="264"/>
    </location>
</feature>
<evidence type="ECO:0000256" key="1">
    <source>
        <dbReference type="SAM" id="MobiDB-lite"/>
    </source>
</evidence>
<keyword evidence="3" id="KW-1185">Reference proteome</keyword>
<feature type="compositionally biased region" description="Polar residues" evidence="1">
    <location>
        <begin position="19"/>
        <end position="31"/>
    </location>
</feature>
<dbReference type="OrthoDB" id="3357813at2759"/>
<accession>A0A4S4KWU8</accession>
<reference evidence="2 3" key="1">
    <citation type="submission" date="2019-02" db="EMBL/GenBank/DDBJ databases">
        <title>Genome sequencing of the rare red list fungi Phellinidium pouzarii.</title>
        <authorList>
            <person name="Buettner E."/>
            <person name="Kellner H."/>
        </authorList>
    </citation>
    <scope>NUCLEOTIDE SEQUENCE [LARGE SCALE GENOMIC DNA]</scope>
    <source>
        <strain evidence="2 3">DSM 108285</strain>
    </source>
</reference>
<proteinExistence type="predicted"/>
<feature type="compositionally biased region" description="Basic and acidic residues" evidence="1">
    <location>
        <begin position="541"/>
        <end position="551"/>
    </location>
</feature>
<feature type="compositionally biased region" description="Basic and acidic residues" evidence="1">
    <location>
        <begin position="441"/>
        <end position="450"/>
    </location>
</feature>
<feature type="region of interest" description="Disordered" evidence="1">
    <location>
        <begin position="1"/>
        <end position="34"/>
    </location>
</feature>
<dbReference type="Proteomes" id="UP000308199">
    <property type="component" value="Unassembled WGS sequence"/>
</dbReference>
<feature type="region of interest" description="Disordered" evidence="1">
    <location>
        <begin position="349"/>
        <end position="373"/>
    </location>
</feature>
<feature type="compositionally biased region" description="Low complexity" evidence="1">
    <location>
        <begin position="682"/>
        <end position="691"/>
    </location>
</feature>
<name>A0A4S4KWU8_9AGAM</name>
<feature type="compositionally biased region" description="Pro residues" evidence="1">
    <location>
        <begin position="1"/>
        <end position="10"/>
    </location>
</feature>
<protein>
    <submittedName>
        <fullName evidence="2">Uncharacterized protein</fullName>
    </submittedName>
</protein>
<sequence length="727" mass="77686">MSIPTVPPPTYDQQHDQGRSQPCALSSTSNEPPLVPSEAQLLISPSASAARFQNGYLGANGERAAIEGELQIKGVPVMSWESLSISLCSTESAGEEQIELNSSVLELYSRNQPSGSSLSNVLTVASSIPFSIPLPPDTPQCLHIGRFSISHVLTAVLKTTDPSLPLLVRSVPAHTRRFTSHLLHCDVQPLIVSLSHPTPVDVQVPRTFYRLSEPIPVYVTIPPPDRSVILDHGFTLRSVRAELIRSVKLANANNENDLSSNEATTAHRDEDDDSDSVSSFGEPPSAEFSSSFAGNGSTSYVATHFCSTESESLAGSDSLYETILARSGSSCRFHTSRSVKLRLVLHGGVSNGSPNHNTSQLSDVDDSFQDNDSQCASSSQSTLLHTVEFRIQVRVTYLHVSTRSEQTYSLTIPVTILPPPAPLPEVDSSIDSAYLKKHDRPPLKTVRLEDSDVYSGDYDTSQPGPSASAHGAPPPFDDAPPPFFSLGEASTSSRLPTFFESESEIIIPSADHPASVNTLPLAPGGTLFEGEGVLFGFSQSERYDGHSDESARSSTPPPSLEMAVDDANVTDLADLVDQPERAMDALNLALEQHEERRSGEMPPPPPPPMDDPLDPPPSIDSDFRSHDLDPPPSILSTDFTTTGMVGTILPLIQPSPAIGRAASSLSEPPAVLDVSSRIPSVPEESSAISPSHAPPPYLNPASIGDAEHVSGPPPYVDLVPSNVNTAR</sequence>
<feature type="region of interest" description="Disordered" evidence="1">
    <location>
        <begin position="675"/>
        <end position="727"/>
    </location>
</feature>
<dbReference type="AlphaFoldDB" id="A0A4S4KWU8"/>
<dbReference type="EMBL" id="SGPK01000482">
    <property type="protein sequence ID" value="THH03225.1"/>
    <property type="molecule type" value="Genomic_DNA"/>
</dbReference>
<evidence type="ECO:0000313" key="3">
    <source>
        <dbReference type="Proteomes" id="UP000308199"/>
    </source>
</evidence>
<feature type="compositionally biased region" description="Pro residues" evidence="1">
    <location>
        <begin position="472"/>
        <end position="483"/>
    </location>
</feature>
<feature type="region of interest" description="Disordered" evidence="1">
    <location>
        <begin position="593"/>
        <end position="631"/>
    </location>
</feature>
<gene>
    <name evidence="2" type="ORF">EW145_g6422</name>
</gene>